<protein>
    <submittedName>
        <fullName evidence="1">Uncharacterized protein</fullName>
    </submittedName>
</protein>
<organism evidence="1">
    <name type="scientific">Heterosigma akashiwo</name>
    <name type="common">Chromophytic alga</name>
    <name type="synonym">Heterosigma carterae</name>
    <dbReference type="NCBI Taxonomy" id="2829"/>
    <lineage>
        <taxon>Eukaryota</taxon>
        <taxon>Sar</taxon>
        <taxon>Stramenopiles</taxon>
        <taxon>Ochrophyta</taxon>
        <taxon>Raphidophyceae</taxon>
        <taxon>Chattonellales</taxon>
        <taxon>Chattonellaceae</taxon>
        <taxon>Heterosigma</taxon>
    </lineage>
</organism>
<evidence type="ECO:0000313" key="1">
    <source>
        <dbReference type="EMBL" id="CAE0628990.1"/>
    </source>
</evidence>
<dbReference type="EMBL" id="HBIU01016490">
    <property type="protein sequence ID" value="CAE0628990.1"/>
    <property type="molecule type" value="Transcribed_RNA"/>
</dbReference>
<reference evidence="1" key="1">
    <citation type="submission" date="2021-01" db="EMBL/GenBank/DDBJ databases">
        <authorList>
            <person name="Corre E."/>
            <person name="Pelletier E."/>
            <person name="Niang G."/>
            <person name="Scheremetjew M."/>
            <person name="Finn R."/>
            <person name="Kale V."/>
            <person name="Holt S."/>
            <person name="Cochrane G."/>
            <person name="Meng A."/>
            <person name="Brown T."/>
            <person name="Cohen L."/>
        </authorList>
    </citation>
    <scope>NUCLEOTIDE SEQUENCE</scope>
    <source>
        <strain evidence="1">CCMP3107</strain>
    </source>
</reference>
<sequence length="138" mass="15691">MVDLRTATTKVNSTIQANPNLPCTSNRRSRCTKDSNKRECKPTKPHFSSRCTRNSSNLIFLAILGIQSWQVNHLCLISNSMCLTQRKEEWYQCCHSNLTTKVIILAGLEVHHLQHIKHKLHPSTCSRIMEVPRAGPSL</sequence>
<dbReference type="AlphaFoldDB" id="A0A7S3XQ54"/>
<proteinExistence type="predicted"/>
<accession>A0A7S3XQ54</accession>
<name>A0A7S3XQ54_HETAK</name>
<gene>
    <name evidence="1" type="ORF">HAKA00212_LOCUS7672</name>
</gene>